<dbReference type="GeneID" id="66102449"/>
<dbReference type="AlphaFoldDB" id="A0A9P8AQZ2"/>
<gene>
    <name evidence="1" type="ORF">BT62DRAFT_231016</name>
</gene>
<evidence type="ECO:0000313" key="1">
    <source>
        <dbReference type="EMBL" id="KAG7444858.1"/>
    </source>
</evidence>
<comment type="caution">
    <text evidence="1">The sequence shown here is derived from an EMBL/GenBank/DDBJ whole genome shotgun (WGS) entry which is preliminary data.</text>
</comment>
<sequence>MWIKARLIMGNGLSGSLKFASEIPDDVIFEVARHASPYIVLQMCLANYATYNLLKPILFSSVDLNSTESCRTSLKLFSQRPDIILWIRELILRPSRASGWAQFSEREVDEDWVSSVVEEIISKGQLCGLTSFLWDGMESHRDSLWTVLRLGCPHLRTLGSSVSPRTQVVNPNSDMFNFKDLKGFSLFTQQIQRWTKAPCSNVEHAPYS</sequence>
<dbReference type="RefSeq" id="XP_043038358.1">
    <property type="nucleotide sequence ID" value="XM_043180153.1"/>
</dbReference>
<reference evidence="1" key="1">
    <citation type="submission" date="2020-11" db="EMBL/GenBank/DDBJ databases">
        <title>Adaptations for nitrogen fixation in a non-lichenized fungal sporocarp promotes dispersal by wood-feeding termites.</title>
        <authorList>
            <consortium name="DOE Joint Genome Institute"/>
            <person name="Koch R.A."/>
            <person name="Yoon G."/>
            <person name="Arayal U."/>
            <person name="Lail K."/>
            <person name="Amirebrahimi M."/>
            <person name="Labutti K."/>
            <person name="Lipzen A."/>
            <person name="Riley R."/>
            <person name="Barry K."/>
            <person name="Henrissat B."/>
            <person name="Grigoriev I.V."/>
            <person name="Herr J.R."/>
            <person name="Aime M.C."/>
        </authorList>
    </citation>
    <scope>NUCLEOTIDE SEQUENCE</scope>
    <source>
        <strain evidence="1">MCA 3950</strain>
    </source>
</reference>
<protein>
    <recommendedName>
        <fullName evidence="3">F-box protein</fullName>
    </recommendedName>
</protein>
<evidence type="ECO:0000313" key="2">
    <source>
        <dbReference type="Proteomes" id="UP000812287"/>
    </source>
</evidence>
<accession>A0A9P8AQZ2</accession>
<dbReference type="EMBL" id="MU250539">
    <property type="protein sequence ID" value="KAG7444858.1"/>
    <property type="molecule type" value="Genomic_DNA"/>
</dbReference>
<name>A0A9P8AQZ2_9AGAR</name>
<dbReference type="Proteomes" id="UP000812287">
    <property type="component" value="Unassembled WGS sequence"/>
</dbReference>
<proteinExistence type="predicted"/>
<evidence type="ECO:0008006" key="3">
    <source>
        <dbReference type="Google" id="ProtNLM"/>
    </source>
</evidence>
<dbReference type="OrthoDB" id="2870744at2759"/>
<keyword evidence="2" id="KW-1185">Reference proteome</keyword>
<organism evidence="1 2">
    <name type="scientific">Guyanagaster necrorhizus</name>
    <dbReference type="NCBI Taxonomy" id="856835"/>
    <lineage>
        <taxon>Eukaryota</taxon>
        <taxon>Fungi</taxon>
        <taxon>Dikarya</taxon>
        <taxon>Basidiomycota</taxon>
        <taxon>Agaricomycotina</taxon>
        <taxon>Agaricomycetes</taxon>
        <taxon>Agaricomycetidae</taxon>
        <taxon>Agaricales</taxon>
        <taxon>Marasmiineae</taxon>
        <taxon>Physalacriaceae</taxon>
        <taxon>Guyanagaster</taxon>
    </lineage>
</organism>